<feature type="transmembrane region" description="Helical" evidence="1">
    <location>
        <begin position="192"/>
        <end position="214"/>
    </location>
</feature>
<protein>
    <submittedName>
        <fullName evidence="3">DUF2157 domain-containing protein</fullName>
    </submittedName>
</protein>
<feature type="transmembrane region" description="Helical" evidence="1">
    <location>
        <begin position="221"/>
        <end position="240"/>
    </location>
</feature>
<feature type="transmembrane region" description="Helical" evidence="1">
    <location>
        <begin position="116"/>
        <end position="136"/>
    </location>
</feature>
<reference evidence="3" key="1">
    <citation type="submission" date="2021-10" db="EMBL/GenBank/DDBJ databases">
        <title>Streptomonospora sp. nov., isolated from mangrove soil.</title>
        <authorList>
            <person name="Chen X."/>
            <person name="Ge X."/>
            <person name="Liu W."/>
        </authorList>
    </citation>
    <scope>NUCLEOTIDE SEQUENCE</scope>
    <source>
        <strain evidence="3">S1-112</strain>
    </source>
</reference>
<name>A0A9X3NQK7_9ACTN</name>
<dbReference type="Proteomes" id="UP001140076">
    <property type="component" value="Unassembled WGS sequence"/>
</dbReference>
<keyword evidence="1" id="KW-1133">Transmembrane helix</keyword>
<feature type="transmembrane region" description="Helical" evidence="1">
    <location>
        <begin position="142"/>
        <end position="161"/>
    </location>
</feature>
<evidence type="ECO:0000259" key="2">
    <source>
        <dbReference type="Pfam" id="PF09925"/>
    </source>
</evidence>
<dbReference type="RefSeq" id="WP_270073704.1">
    <property type="nucleotide sequence ID" value="NZ_JAJAQC010000036.1"/>
</dbReference>
<evidence type="ECO:0000313" key="4">
    <source>
        <dbReference type="Proteomes" id="UP001140076"/>
    </source>
</evidence>
<dbReference type="AlphaFoldDB" id="A0A9X3NQK7"/>
<evidence type="ECO:0000313" key="3">
    <source>
        <dbReference type="EMBL" id="MDA0566446.1"/>
    </source>
</evidence>
<keyword evidence="1" id="KW-0472">Membrane</keyword>
<accession>A0A9X3NQK7</accession>
<feature type="transmembrane region" description="Helical" evidence="1">
    <location>
        <begin position="269"/>
        <end position="287"/>
    </location>
</feature>
<keyword evidence="1" id="KW-0812">Transmembrane</keyword>
<comment type="caution">
    <text evidence="3">The sequence shown here is derived from an EMBL/GenBank/DDBJ whole genome shotgun (WGS) entry which is preliminary data.</text>
</comment>
<feature type="transmembrane region" description="Helical" evidence="1">
    <location>
        <begin position="168"/>
        <end position="186"/>
    </location>
</feature>
<sequence length="329" mass="33608">MSGTEGAHDEALRGLVERGVLSGWQADQVRAALAAHEPRRAGARWTEVVGYIGGGLVLAGACALVGASWSELSRPVRVALLAALAVVAVAGALVMAGGPQHLRGRRGTVPTVRRRIGGVLLALASVLAAFAVGESLEYDGDLTWAPVLVGLVVAAAGYAALPSAVGQVAVWGMAAGLVPALIDTWWPQTRHFSLLLGGAWIGLGLAWAALAAAGALVERRLGLGLAPALALVGSQIVLAWDGYTAWGYAATLAVAAACLVFYRWERSAVLLVFGVLGITVGLPELVWDLTDGAIGAAAVLLLAGAVLLVASWVGLRTHRRAKPAARTAG</sequence>
<organism evidence="3 4">
    <name type="scientific">Streptomonospora mangrovi</name>
    <dbReference type="NCBI Taxonomy" id="2883123"/>
    <lineage>
        <taxon>Bacteria</taxon>
        <taxon>Bacillati</taxon>
        <taxon>Actinomycetota</taxon>
        <taxon>Actinomycetes</taxon>
        <taxon>Streptosporangiales</taxon>
        <taxon>Nocardiopsidaceae</taxon>
        <taxon>Streptomonospora</taxon>
    </lineage>
</organism>
<proteinExistence type="predicted"/>
<evidence type="ECO:0000256" key="1">
    <source>
        <dbReference type="SAM" id="Phobius"/>
    </source>
</evidence>
<dbReference type="InterPro" id="IPR018677">
    <property type="entry name" value="DUF2157"/>
</dbReference>
<feature type="transmembrane region" description="Helical" evidence="1">
    <location>
        <begin position="293"/>
        <end position="315"/>
    </location>
</feature>
<dbReference type="EMBL" id="JAJAQC010000036">
    <property type="protein sequence ID" value="MDA0566446.1"/>
    <property type="molecule type" value="Genomic_DNA"/>
</dbReference>
<feature type="transmembrane region" description="Helical" evidence="1">
    <location>
        <begin position="246"/>
        <end position="262"/>
    </location>
</feature>
<feature type="transmembrane region" description="Helical" evidence="1">
    <location>
        <begin position="76"/>
        <end position="96"/>
    </location>
</feature>
<feature type="transmembrane region" description="Helical" evidence="1">
    <location>
        <begin position="48"/>
        <end position="70"/>
    </location>
</feature>
<gene>
    <name evidence="3" type="ORF">LG943_19310</name>
</gene>
<dbReference type="Pfam" id="PF09925">
    <property type="entry name" value="DUF2157"/>
    <property type="match status" value="1"/>
</dbReference>
<feature type="domain" description="DUF2157" evidence="2">
    <location>
        <begin position="15"/>
        <end position="159"/>
    </location>
</feature>
<keyword evidence="4" id="KW-1185">Reference proteome</keyword>